<organism evidence="2 3">
    <name type="scientific">Butyricicoccus faecihominis</name>
    <dbReference type="NCBI Taxonomy" id="1712515"/>
    <lineage>
        <taxon>Bacteria</taxon>
        <taxon>Bacillati</taxon>
        <taxon>Bacillota</taxon>
        <taxon>Clostridia</taxon>
        <taxon>Eubacteriales</taxon>
        <taxon>Butyricicoccaceae</taxon>
        <taxon>Butyricicoccus</taxon>
    </lineage>
</organism>
<accession>A0ABQ1E2R8</accession>
<dbReference type="RefSeq" id="WP_188885534.1">
    <property type="nucleotide sequence ID" value="NZ_BLYJ01000040.1"/>
</dbReference>
<protein>
    <recommendedName>
        <fullName evidence="4">DUF669 domain-containing protein</fullName>
    </recommendedName>
</protein>
<sequence>MSLKAKRKVVSSIPPMDGGTYMGVCVAVVDLGQQYKQFEKQKQGKYAEECMFIFEIPDERVEVDGEDKPRWLSSRRFTVSLHERAALFQMLTAWRGKALTDAELDPAGDGFDLMQMAGVPAMLSVTVTEKDDGGRYNRIEAVTGFPKGIPAPQPESEILVFDADDPDMEVLGKLPEWVQDIIRKSTQFADNAPEEKVEIPPEETEGECPI</sequence>
<feature type="region of interest" description="Disordered" evidence="1">
    <location>
        <begin position="189"/>
        <end position="210"/>
    </location>
</feature>
<dbReference type="NCBIfam" id="NF046043">
    <property type="entry name" value="rep_init_NGO0469"/>
    <property type="match status" value="1"/>
</dbReference>
<dbReference type="EMBL" id="BLYJ01000040">
    <property type="protein sequence ID" value="GFO89265.1"/>
    <property type="molecule type" value="Genomic_DNA"/>
</dbReference>
<evidence type="ECO:0000313" key="3">
    <source>
        <dbReference type="Proteomes" id="UP000620147"/>
    </source>
</evidence>
<keyword evidence="3" id="KW-1185">Reference proteome</keyword>
<comment type="caution">
    <text evidence="2">The sequence shown here is derived from an EMBL/GenBank/DDBJ whole genome shotgun (WGS) entry which is preliminary data.</text>
</comment>
<gene>
    <name evidence="2" type="ORF">BUFA31_24290</name>
</gene>
<name>A0ABQ1E2R8_9FIRM</name>
<evidence type="ECO:0000256" key="1">
    <source>
        <dbReference type="SAM" id="MobiDB-lite"/>
    </source>
</evidence>
<dbReference type="InterPro" id="IPR059222">
    <property type="entry name" value="NGO0469-like"/>
</dbReference>
<reference evidence="2 3" key="1">
    <citation type="submission" date="2020-06" db="EMBL/GenBank/DDBJ databases">
        <title>Characterization of fructooligosaccharide metabolism and fructooligosaccharide-degrading enzymes in human commensal butyrate producers.</title>
        <authorList>
            <person name="Tanno H."/>
            <person name="Fujii T."/>
            <person name="Hirano K."/>
            <person name="Maeno S."/>
            <person name="Tonozuka T."/>
            <person name="Sakamoto M."/>
            <person name="Ohkuma M."/>
            <person name="Tochio T."/>
            <person name="Endo A."/>
        </authorList>
    </citation>
    <scope>NUCLEOTIDE SEQUENCE [LARGE SCALE GENOMIC DNA]</scope>
    <source>
        <strain evidence="2 3">JCM 31056</strain>
    </source>
</reference>
<feature type="compositionally biased region" description="Acidic residues" evidence="1">
    <location>
        <begin position="200"/>
        <end position="210"/>
    </location>
</feature>
<proteinExistence type="predicted"/>
<evidence type="ECO:0000313" key="2">
    <source>
        <dbReference type="EMBL" id="GFO89265.1"/>
    </source>
</evidence>
<evidence type="ECO:0008006" key="4">
    <source>
        <dbReference type="Google" id="ProtNLM"/>
    </source>
</evidence>
<dbReference type="Proteomes" id="UP000620147">
    <property type="component" value="Unassembled WGS sequence"/>
</dbReference>